<dbReference type="SUPFAM" id="SSF55729">
    <property type="entry name" value="Acyl-CoA N-acyltransferases (Nat)"/>
    <property type="match status" value="1"/>
</dbReference>
<dbReference type="EMBL" id="WHPF01000004">
    <property type="protein sequence ID" value="NNV54945.1"/>
    <property type="molecule type" value="Genomic_DNA"/>
</dbReference>
<dbReference type="PROSITE" id="PS51186">
    <property type="entry name" value="GNAT"/>
    <property type="match status" value="1"/>
</dbReference>
<comment type="caution">
    <text evidence="2">The sequence shown here is derived from an EMBL/GenBank/DDBJ whole genome shotgun (WGS) entry which is preliminary data.</text>
</comment>
<name>A0A8J8FBG3_9BACT</name>
<dbReference type="AlphaFoldDB" id="A0A8J8FBG3"/>
<dbReference type="Gene3D" id="3.40.630.30">
    <property type="match status" value="1"/>
</dbReference>
<dbReference type="GO" id="GO:0016747">
    <property type="term" value="F:acyltransferase activity, transferring groups other than amino-acyl groups"/>
    <property type="evidence" value="ECO:0007669"/>
    <property type="project" value="InterPro"/>
</dbReference>
<proteinExistence type="predicted"/>
<dbReference type="InterPro" id="IPR016181">
    <property type="entry name" value="Acyl_CoA_acyltransferase"/>
</dbReference>
<accession>A0A8J8FBG3</accession>
<dbReference type="PANTHER" id="PTHR43792">
    <property type="entry name" value="GNAT FAMILY, PUTATIVE (AFU_ORTHOLOGUE AFUA_3G00765)-RELATED-RELATED"/>
    <property type="match status" value="1"/>
</dbReference>
<dbReference type="InterPro" id="IPR000182">
    <property type="entry name" value="GNAT_dom"/>
</dbReference>
<dbReference type="PANTHER" id="PTHR43792:SF13">
    <property type="entry name" value="ACETYLTRANSFERASE"/>
    <property type="match status" value="1"/>
</dbReference>
<evidence type="ECO:0000259" key="1">
    <source>
        <dbReference type="PROSITE" id="PS51186"/>
    </source>
</evidence>
<gene>
    <name evidence="2" type="ORF">GD597_05690</name>
</gene>
<dbReference type="Proteomes" id="UP000598971">
    <property type="component" value="Unassembled WGS sequence"/>
</dbReference>
<dbReference type="InterPro" id="IPR051531">
    <property type="entry name" value="N-acetyltransferase"/>
</dbReference>
<dbReference type="Pfam" id="PF13302">
    <property type="entry name" value="Acetyltransf_3"/>
    <property type="match status" value="1"/>
</dbReference>
<reference evidence="2" key="1">
    <citation type="submission" date="2019-10" db="EMBL/GenBank/DDBJ databases">
        <title>Draft genome sequence of Panacibacter sp. KCS-6.</title>
        <authorList>
            <person name="Yim K.J."/>
        </authorList>
    </citation>
    <scope>NUCLEOTIDE SEQUENCE</scope>
    <source>
        <strain evidence="2">KCS-6</strain>
    </source>
</reference>
<evidence type="ECO:0000313" key="2">
    <source>
        <dbReference type="EMBL" id="NNV54945.1"/>
    </source>
</evidence>
<evidence type="ECO:0000313" key="3">
    <source>
        <dbReference type="Proteomes" id="UP000598971"/>
    </source>
</evidence>
<organism evidence="2 3">
    <name type="scientific">Limnovirga soli</name>
    <dbReference type="NCBI Taxonomy" id="2656915"/>
    <lineage>
        <taxon>Bacteria</taxon>
        <taxon>Pseudomonadati</taxon>
        <taxon>Bacteroidota</taxon>
        <taxon>Chitinophagia</taxon>
        <taxon>Chitinophagales</taxon>
        <taxon>Chitinophagaceae</taxon>
        <taxon>Limnovirga</taxon>
    </lineage>
</organism>
<feature type="domain" description="N-acetyltransferase" evidence="1">
    <location>
        <begin position="34"/>
        <end position="178"/>
    </location>
</feature>
<sequence length="178" mass="20366">MERLFSSYIFELAASLSEALNSFTKKKRKKCLKMKLKILELNIDKSNDIYSSDNCQMLLKSYDDYYQIIGFNLPWVGYFVVRENEIVGSCGFTGQPKEGKVEIAYWTFKEFEGQGIASFCCKELVSISRQTDPTITITAKTAPEHNASTKILQNNGFEFIEIVQDHEIGDAWLWGLKS</sequence>
<dbReference type="RefSeq" id="WP_171606877.1">
    <property type="nucleotide sequence ID" value="NZ_WHPF01000004.1"/>
</dbReference>
<keyword evidence="3" id="KW-1185">Reference proteome</keyword>
<protein>
    <submittedName>
        <fullName evidence="2">GNAT family N-acetyltransferase</fullName>
    </submittedName>
</protein>